<name>A0A9W8E424_9FUNG</name>
<protein>
    <submittedName>
        <fullName evidence="1">Uncharacterized protein</fullName>
    </submittedName>
</protein>
<evidence type="ECO:0000313" key="1">
    <source>
        <dbReference type="EMBL" id="KAJ1968400.1"/>
    </source>
</evidence>
<dbReference type="OrthoDB" id="48943at2759"/>
<dbReference type="Proteomes" id="UP001151582">
    <property type="component" value="Unassembled WGS sequence"/>
</dbReference>
<proteinExistence type="predicted"/>
<evidence type="ECO:0000313" key="2">
    <source>
        <dbReference type="Proteomes" id="UP001151582"/>
    </source>
</evidence>
<sequence>RMGYGRPDFYIEPYNVEQGHNIFPHEFRYKLFAFNLGNVLTGILWEKLVVLGPVRQMAMKAYQLDRLQVKL</sequence>
<dbReference type="EMBL" id="JANBQB010002130">
    <property type="protein sequence ID" value="KAJ1968400.1"/>
    <property type="molecule type" value="Genomic_DNA"/>
</dbReference>
<organism evidence="1 2">
    <name type="scientific">Dimargaris verticillata</name>
    <dbReference type="NCBI Taxonomy" id="2761393"/>
    <lineage>
        <taxon>Eukaryota</taxon>
        <taxon>Fungi</taxon>
        <taxon>Fungi incertae sedis</taxon>
        <taxon>Zoopagomycota</taxon>
        <taxon>Kickxellomycotina</taxon>
        <taxon>Dimargaritomycetes</taxon>
        <taxon>Dimargaritales</taxon>
        <taxon>Dimargaritaceae</taxon>
        <taxon>Dimargaris</taxon>
    </lineage>
</organism>
<dbReference type="AlphaFoldDB" id="A0A9W8E424"/>
<keyword evidence="2" id="KW-1185">Reference proteome</keyword>
<gene>
    <name evidence="1" type="ORF">H4R34_006274</name>
</gene>
<comment type="caution">
    <text evidence="1">The sequence shown here is derived from an EMBL/GenBank/DDBJ whole genome shotgun (WGS) entry which is preliminary data.</text>
</comment>
<reference evidence="1" key="1">
    <citation type="submission" date="2022-07" db="EMBL/GenBank/DDBJ databases">
        <title>Phylogenomic reconstructions and comparative analyses of Kickxellomycotina fungi.</title>
        <authorList>
            <person name="Reynolds N.K."/>
            <person name="Stajich J.E."/>
            <person name="Barry K."/>
            <person name="Grigoriev I.V."/>
            <person name="Crous P."/>
            <person name="Smith M.E."/>
        </authorList>
    </citation>
    <scope>NUCLEOTIDE SEQUENCE</scope>
    <source>
        <strain evidence="1">RSA 567</strain>
    </source>
</reference>
<accession>A0A9W8E424</accession>
<feature type="non-terminal residue" evidence="1">
    <location>
        <position position="1"/>
    </location>
</feature>